<keyword evidence="2" id="KW-1185">Reference proteome</keyword>
<organism evidence="1 2">
    <name type="scientific">Neisseria sicca ATCC 29256</name>
    <dbReference type="NCBI Taxonomy" id="547045"/>
    <lineage>
        <taxon>Bacteria</taxon>
        <taxon>Pseudomonadati</taxon>
        <taxon>Pseudomonadota</taxon>
        <taxon>Betaproteobacteria</taxon>
        <taxon>Neisseriales</taxon>
        <taxon>Neisseriaceae</taxon>
        <taxon>Neisseria</taxon>
    </lineage>
</organism>
<sequence>MIRGKDVVWVVWEGRGMKGRLKVGFQTTFWYLCSSWAKPTLRVVWFQRRMEIWGRLHSLYF</sequence>
<dbReference type="EMBL" id="ACKO02000011">
    <property type="protein sequence ID" value="EET44251.1"/>
    <property type="molecule type" value="Genomic_DNA"/>
</dbReference>
<proteinExistence type="predicted"/>
<gene>
    <name evidence="1" type="ORF">NEISICOT_01974</name>
</gene>
<accession>C6M623</accession>
<name>C6M623_NEISI</name>
<protein>
    <submittedName>
        <fullName evidence="1">Uncharacterized protein</fullName>
    </submittedName>
</protein>
<dbReference type="AlphaFoldDB" id="C6M623"/>
<reference evidence="1" key="1">
    <citation type="submission" date="2009-07" db="EMBL/GenBank/DDBJ databases">
        <authorList>
            <person name="Weinstock G."/>
            <person name="Sodergren E."/>
            <person name="Clifton S."/>
            <person name="Fulton L."/>
            <person name="Fulton B."/>
            <person name="Courtney L."/>
            <person name="Fronick C."/>
            <person name="Harrison M."/>
            <person name="Strong C."/>
            <person name="Farmer C."/>
            <person name="Delahaunty K."/>
            <person name="Markovic C."/>
            <person name="Hall O."/>
            <person name="Minx P."/>
            <person name="Tomlinson C."/>
            <person name="Mitreva M."/>
            <person name="Nelson J."/>
            <person name="Hou S."/>
            <person name="Wollam A."/>
            <person name="Pepin K.H."/>
            <person name="Johnson M."/>
            <person name="Bhonagiri V."/>
            <person name="Nash W.E."/>
            <person name="Warren W."/>
            <person name="Chinwalla A."/>
            <person name="Mardis E.R."/>
            <person name="Wilson R.K."/>
        </authorList>
    </citation>
    <scope>NUCLEOTIDE SEQUENCE [LARGE SCALE GENOMIC DNA]</scope>
    <source>
        <strain evidence="1">ATCC 29256</strain>
    </source>
</reference>
<comment type="caution">
    <text evidence="1">The sequence shown here is derived from an EMBL/GenBank/DDBJ whole genome shotgun (WGS) entry which is preliminary data.</text>
</comment>
<evidence type="ECO:0000313" key="1">
    <source>
        <dbReference type="EMBL" id="EET44251.1"/>
    </source>
</evidence>
<dbReference type="Proteomes" id="UP000005365">
    <property type="component" value="Unassembled WGS sequence"/>
</dbReference>
<evidence type="ECO:0000313" key="2">
    <source>
        <dbReference type="Proteomes" id="UP000005365"/>
    </source>
</evidence>